<sequence>MPCQQASLLEFHVEPLYSQGLNVFDLSWLVAAGRLFMGRTDKGFG</sequence>
<keyword evidence="2" id="KW-1185">Reference proteome</keyword>
<dbReference type="EMBL" id="FZOG01000003">
    <property type="protein sequence ID" value="SNS57688.1"/>
    <property type="molecule type" value="Genomic_DNA"/>
</dbReference>
<gene>
    <name evidence="1" type="ORF">SAMN05216255_2676</name>
</gene>
<reference evidence="2" key="1">
    <citation type="submission" date="2017-06" db="EMBL/GenBank/DDBJ databases">
        <authorList>
            <person name="Varghese N."/>
            <person name="Submissions S."/>
        </authorList>
    </citation>
    <scope>NUCLEOTIDE SEQUENCE [LARGE SCALE GENOMIC DNA]</scope>
    <source>
        <strain evidence="2">CIP 108523</strain>
    </source>
</reference>
<evidence type="ECO:0000313" key="2">
    <source>
        <dbReference type="Proteomes" id="UP000242915"/>
    </source>
</evidence>
<proteinExistence type="predicted"/>
<accession>A0A239FM53</accession>
<name>A0A239FM53_9PSED</name>
<evidence type="ECO:0000313" key="1">
    <source>
        <dbReference type="EMBL" id="SNS57688.1"/>
    </source>
</evidence>
<protein>
    <submittedName>
        <fullName evidence="1">Uncharacterized protein</fullName>
    </submittedName>
</protein>
<organism evidence="1 2">
    <name type="scientific">Pseudomonas segetis</name>
    <dbReference type="NCBI Taxonomy" id="298908"/>
    <lineage>
        <taxon>Bacteria</taxon>
        <taxon>Pseudomonadati</taxon>
        <taxon>Pseudomonadota</taxon>
        <taxon>Gammaproteobacteria</taxon>
        <taxon>Pseudomonadales</taxon>
        <taxon>Pseudomonadaceae</taxon>
        <taxon>Pseudomonas</taxon>
    </lineage>
</organism>
<dbReference type="AlphaFoldDB" id="A0A239FM53"/>
<dbReference type="Proteomes" id="UP000242915">
    <property type="component" value="Unassembled WGS sequence"/>
</dbReference>